<dbReference type="PROSITE" id="PS51194">
    <property type="entry name" value="HELICASE_CTER"/>
    <property type="match status" value="1"/>
</dbReference>
<evidence type="ECO:0000256" key="6">
    <source>
        <dbReference type="ARBA" id="ARBA00022840"/>
    </source>
</evidence>
<evidence type="ECO:0000256" key="9">
    <source>
        <dbReference type="SAM" id="MobiDB-lite"/>
    </source>
</evidence>
<evidence type="ECO:0000256" key="4">
    <source>
        <dbReference type="ARBA" id="ARBA00022801"/>
    </source>
</evidence>
<reference evidence="11 12" key="1">
    <citation type="journal article" date="2019" name="Sci. Rep.">
        <title>Orb-weaving spider Araneus ventricosus genome elucidates the spidroin gene catalogue.</title>
        <authorList>
            <person name="Kono N."/>
            <person name="Nakamura H."/>
            <person name="Ohtoshi R."/>
            <person name="Moran D.A.P."/>
            <person name="Shinohara A."/>
            <person name="Yoshida Y."/>
            <person name="Fujiwara M."/>
            <person name="Mori M."/>
            <person name="Tomita M."/>
            <person name="Arakawa K."/>
        </authorList>
    </citation>
    <scope>NUCLEOTIDE SEQUENCE [LARGE SCALE GENOMIC DNA]</scope>
</reference>
<dbReference type="Proteomes" id="UP000499080">
    <property type="component" value="Unassembled WGS sequence"/>
</dbReference>
<evidence type="ECO:0000313" key="12">
    <source>
        <dbReference type="Proteomes" id="UP000499080"/>
    </source>
</evidence>
<accession>A0A4Y2IKR0</accession>
<feature type="region of interest" description="Disordered" evidence="9">
    <location>
        <begin position="503"/>
        <end position="602"/>
    </location>
</feature>
<dbReference type="InterPro" id="IPR027417">
    <property type="entry name" value="P-loop_NTPase"/>
</dbReference>
<dbReference type="SUPFAM" id="SSF52540">
    <property type="entry name" value="P-loop containing nucleoside triphosphate hydrolases"/>
    <property type="match status" value="1"/>
</dbReference>
<evidence type="ECO:0000256" key="8">
    <source>
        <dbReference type="ARBA" id="ARBA00023163"/>
    </source>
</evidence>
<feature type="region of interest" description="Disordered" evidence="9">
    <location>
        <begin position="427"/>
        <end position="446"/>
    </location>
</feature>
<dbReference type="FunFam" id="3.40.50.300:FF:000529">
    <property type="entry name" value="helicase SRCAP isoform X1"/>
    <property type="match status" value="1"/>
</dbReference>
<sequence>MRVFIDFSYGLKQYLCFIKLKFICKDSLTQAREQQRKECLKTLAKINNRRCGACPIYGRDLVEAVTIAHSLKHPVTGSPWQGRGYVNCLNAIPAKDNPSLYWDHTETLSNIIKTPEDRVAELTDIINRFVFVIPAVTSPPVQLHVSHPAPWKLNEENMNVEKLNNYLAPACAFLHPIVSNMKTQFPELRLIQYDCGKLQRLAHLLWELKKDHHRVLIFTQMTRMLDILEQFLNYHGHTYLRLDGNTKVEQRQALMERFNADKRIFCFILSTRSGGVGVNLTGADTVIFYDSDWNPTMDAQAQDRCHRIGQTRDVHIYRLISERTIEENILKKANQKRILGDVAIEGGNFTTAFFKKNSIQELFGIEPVNIEEEKKIEEIPSEKAVEEGEKFSQKELEQALGMAEEESDLQAAQTASAEAVAELAEFDESIPLDNDSRDNEEKSAAEEELEKLMFQLSPVERYALKFLESFQESVSLEQLKLAEEEIEAQKKDWELGHLKALKEEEERRSRQLGDEDSPLFCSREAANQVSRSSSSRSKRTKSPKNISPASKSSTPKRRSKRIIIKNEKLDSVADSEESNDSVLKHEDSIQSLLNGPTNGDISMKVSRQRLNSHKPISTKVTPNPLIIKPFSNPNLVIRTRRASAIEAEEKSKSESESELSVPSPKTVNNNILNTHRSVTFAEALATSYMTSFPSNS</sequence>
<keyword evidence="7" id="KW-0805">Transcription regulation</keyword>
<evidence type="ECO:0000256" key="2">
    <source>
        <dbReference type="ARBA" id="ARBA00009220"/>
    </source>
</evidence>
<gene>
    <name evidence="11" type="primary">SRCAP</name>
    <name evidence="11" type="ORF">AVEN_102796_1</name>
</gene>
<comment type="subcellular location">
    <subcellularLocation>
        <location evidence="1">Nucleus</location>
    </subcellularLocation>
</comment>
<feature type="compositionally biased region" description="Basic and acidic residues" evidence="9">
    <location>
        <begin position="434"/>
        <end position="445"/>
    </location>
</feature>
<feature type="compositionally biased region" description="Polar residues" evidence="9">
    <location>
        <begin position="589"/>
        <end position="600"/>
    </location>
</feature>
<dbReference type="GO" id="GO:0005524">
    <property type="term" value="F:ATP binding"/>
    <property type="evidence" value="ECO:0007669"/>
    <property type="project" value="UniProtKB-KW"/>
</dbReference>
<dbReference type="Pfam" id="PF00271">
    <property type="entry name" value="Helicase_C"/>
    <property type="match status" value="1"/>
</dbReference>
<keyword evidence="5 11" id="KW-0347">Helicase</keyword>
<dbReference type="InterPro" id="IPR049730">
    <property type="entry name" value="SNF2/RAD54-like_C"/>
</dbReference>
<dbReference type="GO" id="GO:0042393">
    <property type="term" value="F:histone binding"/>
    <property type="evidence" value="ECO:0007669"/>
    <property type="project" value="TreeGrafter"/>
</dbReference>
<dbReference type="PANTHER" id="PTHR45685:SF1">
    <property type="entry name" value="HELICASE SRCAP"/>
    <property type="match status" value="1"/>
</dbReference>
<dbReference type="AlphaFoldDB" id="A0A4Y2IKR0"/>
<feature type="compositionally biased region" description="Basic residues" evidence="9">
    <location>
        <begin position="554"/>
        <end position="563"/>
    </location>
</feature>
<name>A0A4Y2IKR0_ARAVE</name>
<dbReference type="EMBL" id="BGPR01002696">
    <property type="protein sequence ID" value="GBM77546.1"/>
    <property type="molecule type" value="Genomic_DNA"/>
</dbReference>
<dbReference type="GO" id="GO:0006338">
    <property type="term" value="P:chromatin remodeling"/>
    <property type="evidence" value="ECO:0007669"/>
    <property type="project" value="TreeGrafter"/>
</dbReference>
<dbReference type="Gene3D" id="3.40.50.300">
    <property type="entry name" value="P-loop containing nucleotide triphosphate hydrolases"/>
    <property type="match status" value="1"/>
</dbReference>
<dbReference type="InterPro" id="IPR050520">
    <property type="entry name" value="INO80/SWR1_helicase"/>
</dbReference>
<keyword evidence="3" id="KW-0547">Nucleotide-binding</keyword>
<dbReference type="CDD" id="cd18793">
    <property type="entry name" value="SF2_C_SNF"/>
    <property type="match status" value="1"/>
</dbReference>
<dbReference type="GO" id="GO:0003677">
    <property type="term" value="F:DNA binding"/>
    <property type="evidence" value="ECO:0007669"/>
    <property type="project" value="UniProtKB-KW"/>
</dbReference>
<keyword evidence="8" id="KW-0804">Transcription</keyword>
<evidence type="ECO:0000256" key="5">
    <source>
        <dbReference type="ARBA" id="ARBA00022806"/>
    </source>
</evidence>
<protein>
    <submittedName>
        <fullName evidence="11">Helicase SRCAP</fullName>
    </submittedName>
</protein>
<comment type="caution">
    <text evidence="11">The sequence shown here is derived from an EMBL/GenBank/DDBJ whole genome shotgun (WGS) entry which is preliminary data.</text>
</comment>
<feature type="region of interest" description="Disordered" evidence="9">
    <location>
        <begin position="644"/>
        <end position="670"/>
    </location>
</feature>
<evidence type="ECO:0000259" key="10">
    <source>
        <dbReference type="PROSITE" id="PS51194"/>
    </source>
</evidence>
<dbReference type="PANTHER" id="PTHR45685">
    <property type="entry name" value="HELICASE SRCAP-RELATED"/>
    <property type="match status" value="1"/>
</dbReference>
<dbReference type="GO" id="GO:0000812">
    <property type="term" value="C:Swr1 complex"/>
    <property type="evidence" value="ECO:0007669"/>
    <property type="project" value="TreeGrafter"/>
</dbReference>
<dbReference type="InterPro" id="IPR001650">
    <property type="entry name" value="Helicase_C-like"/>
</dbReference>
<keyword evidence="12" id="KW-1185">Reference proteome</keyword>
<dbReference type="SMART" id="SM00490">
    <property type="entry name" value="HELICc"/>
    <property type="match status" value="1"/>
</dbReference>
<dbReference type="GO" id="GO:0016887">
    <property type="term" value="F:ATP hydrolysis activity"/>
    <property type="evidence" value="ECO:0007669"/>
    <property type="project" value="TreeGrafter"/>
</dbReference>
<organism evidence="11 12">
    <name type="scientific">Araneus ventricosus</name>
    <name type="common">Orbweaver spider</name>
    <name type="synonym">Epeira ventricosa</name>
    <dbReference type="NCBI Taxonomy" id="182803"/>
    <lineage>
        <taxon>Eukaryota</taxon>
        <taxon>Metazoa</taxon>
        <taxon>Ecdysozoa</taxon>
        <taxon>Arthropoda</taxon>
        <taxon>Chelicerata</taxon>
        <taxon>Arachnida</taxon>
        <taxon>Araneae</taxon>
        <taxon>Araneomorphae</taxon>
        <taxon>Entelegynae</taxon>
        <taxon>Araneoidea</taxon>
        <taxon>Araneidae</taxon>
        <taxon>Araneus</taxon>
    </lineage>
</organism>
<comment type="similarity">
    <text evidence="2">Belongs to the SNF2/RAD54 helicase family. SWR1 subfamily.</text>
</comment>
<feature type="domain" description="Helicase C-terminal" evidence="10">
    <location>
        <begin position="200"/>
        <end position="350"/>
    </location>
</feature>
<dbReference type="GO" id="GO:0004386">
    <property type="term" value="F:helicase activity"/>
    <property type="evidence" value="ECO:0007669"/>
    <property type="project" value="UniProtKB-KW"/>
</dbReference>
<feature type="compositionally biased region" description="Basic and acidic residues" evidence="9">
    <location>
        <begin position="503"/>
        <end position="513"/>
    </location>
</feature>
<evidence type="ECO:0000256" key="3">
    <source>
        <dbReference type="ARBA" id="ARBA00022741"/>
    </source>
</evidence>
<dbReference type="OrthoDB" id="10252227at2759"/>
<evidence type="ECO:0000313" key="11">
    <source>
        <dbReference type="EMBL" id="GBM77546.1"/>
    </source>
</evidence>
<evidence type="ECO:0000256" key="1">
    <source>
        <dbReference type="ARBA" id="ARBA00004123"/>
    </source>
</evidence>
<keyword evidence="6" id="KW-0067">ATP-binding</keyword>
<keyword evidence="4" id="KW-0378">Hydrolase</keyword>
<proteinExistence type="inferred from homology"/>
<evidence type="ECO:0000256" key="7">
    <source>
        <dbReference type="ARBA" id="ARBA00023015"/>
    </source>
</evidence>